<feature type="region of interest" description="Disordered" evidence="2">
    <location>
        <begin position="1391"/>
        <end position="1424"/>
    </location>
</feature>
<dbReference type="InterPro" id="IPR008984">
    <property type="entry name" value="SMAD_FHA_dom_sf"/>
</dbReference>
<dbReference type="InterPro" id="IPR000253">
    <property type="entry name" value="FHA_dom"/>
</dbReference>
<feature type="compositionally biased region" description="Basic and acidic residues" evidence="2">
    <location>
        <begin position="1250"/>
        <end position="1259"/>
    </location>
</feature>
<protein>
    <submittedName>
        <fullName evidence="7">Ras-associating and dilute domain-containing protein-like</fullName>
    </submittedName>
</protein>
<dbReference type="GO" id="GO:0051020">
    <property type="term" value="F:GTPase binding"/>
    <property type="evidence" value="ECO:0007669"/>
    <property type="project" value="TreeGrafter"/>
</dbReference>
<dbReference type="CDD" id="cd06690">
    <property type="entry name" value="PDZ_Radil-like"/>
    <property type="match status" value="1"/>
</dbReference>
<proteinExistence type="predicted"/>
<dbReference type="Pfam" id="PF01843">
    <property type="entry name" value="DIL"/>
    <property type="match status" value="1"/>
</dbReference>
<dbReference type="GO" id="GO:0007165">
    <property type="term" value="P:signal transduction"/>
    <property type="evidence" value="ECO:0007669"/>
    <property type="project" value="InterPro"/>
</dbReference>
<feature type="region of interest" description="Disordered" evidence="2">
    <location>
        <begin position="187"/>
        <end position="314"/>
    </location>
</feature>
<feature type="compositionally biased region" description="Basic residues" evidence="2">
    <location>
        <begin position="304"/>
        <end position="314"/>
    </location>
</feature>
<dbReference type="InterPro" id="IPR000159">
    <property type="entry name" value="RA_dom"/>
</dbReference>
<evidence type="ECO:0000259" key="4">
    <source>
        <dbReference type="PROSITE" id="PS50200"/>
    </source>
</evidence>
<dbReference type="PANTHER" id="PTHR16027">
    <property type="entry name" value="DILUTE DOMAIN-CONTAINING PROTEIN YPR089W"/>
    <property type="match status" value="1"/>
</dbReference>
<feature type="compositionally biased region" description="Basic and acidic residues" evidence="2">
    <location>
        <begin position="1195"/>
        <end position="1212"/>
    </location>
</feature>
<dbReference type="FunCoup" id="A0A6P8H7T2">
    <property type="interactions" value="297"/>
</dbReference>
<dbReference type="InterPro" id="IPR052072">
    <property type="entry name" value="Vascular_dev_regulator"/>
</dbReference>
<dbReference type="CDD" id="cd17116">
    <property type="entry name" value="RA_Radil_like"/>
    <property type="match status" value="1"/>
</dbReference>
<dbReference type="GO" id="GO:0007155">
    <property type="term" value="P:cell adhesion"/>
    <property type="evidence" value="ECO:0007669"/>
    <property type="project" value="UniProtKB-KW"/>
</dbReference>
<keyword evidence="6" id="KW-1185">Reference proteome</keyword>
<dbReference type="SUPFAM" id="SSF50156">
    <property type="entry name" value="PDZ domain-like"/>
    <property type="match status" value="1"/>
</dbReference>
<feature type="domain" description="Dilute" evidence="5">
    <location>
        <begin position="801"/>
        <end position="1069"/>
    </location>
</feature>
<feature type="compositionally biased region" description="Low complexity" evidence="2">
    <location>
        <begin position="1277"/>
        <end position="1290"/>
    </location>
</feature>
<reference evidence="7" key="1">
    <citation type="submission" date="2025-08" db="UniProtKB">
        <authorList>
            <consortium name="RefSeq"/>
        </authorList>
    </citation>
    <scope>IDENTIFICATION</scope>
    <source>
        <tissue evidence="7">Tentacle</tissue>
    </source>
</reference>
<keyword evidence="1" id="KW-0130">Cell adhesion</keyword>
<name>A0A6P8H7T2_ACTTE</name>
<evidence type="ECO:0000256" key="2">
    <source>
        <dbReference type="SAM" id="MobiDB-lite"/>
    </source>
</evidence>
<evidence type="ECO:0000313" key="7">
    <source>
        <dbReference type="RefSeq" id="XP_031548792.1"/>
    </source>
</evidence>
<sequence length="1528" mass="170440">MDDLANSAEAEGLFSKRSSSNILSDPRILEHLRIVAEEAQSSEKNDEDSETEMVVNKRELAEKIANYNKRNQGAFRLVMKEDLNFEGALRFYFEDGNEKITKAIRLTNKSLVSEILPTLIEKFKPDLEQSSLLRKAKLYEVHDEDDREADEICLDPSDYPLDIALSARRFPRFVLRLEYERPTKITSPQLNGITKQQEPRKSSLNSSVTSLKSAASDGSSTSGSTQMSKDSHNSTSLGSRFSPSKSSTSSGTPTSGRKSQVDRPSSSSSDRGKNFFKNAPSPKSAPGMFFDGVGSGKDQDRSAHQAHKGFRVKHQRKRSFGSLLKLKKNSAAKKTVELSTNQLAPGVLKVFGGHVSPGSNYKSVRATELTAAAEIVKEALERYSLDSSKSNDYVLCDVIGFFPSTGNDTRKENAVNAQSSESEKWITEYSRVIGDQEKPLVLQQLWKPITGFSRRFELRRKIETQESSFFQPRGSIAVVKAASVREVKMPPAIKEAQNNKRTVGSFGHFESFGTEEGSSSSRPSVILSPFLPPTDTPYLLLIRGYAIAEDHLYYRLDEQIALIGRHSNAPGNGSHGDYDEHNPDISLFAPDVLPHHCVLSKKVEADGDFDLEDECDVNFVVCLDPNKEASVKINGVPITSPIKLSPGDLISLGAHYVYMFKDPTQVLDSSLQLNWMNVLQKFHEMSKNFKRSVSETDTIGSETSLERTQENDGKLRLIYRVENEDRLLDTIMSLSQEDGYELTPAYLLVLCIEHSSKYHKEIQTRRLMVKISNAIQSVAWERTTEMSNTIEKDTPPDRAMSELLPQLNPVIFWMSNALEMFNFLKSKISRYLGDASLVSSHVDEPLTNADEELLVCLEEVVMYTFQQTVYHLTKVLYVALPVILDTNPFQFDDDDSDDKKRPQEIDMVINIFNQTYEALHKCSVHTDIVHQLFAYLFFFTNASLFNTLMERGAGGKFYRWAKGAQIRGNLDALESWASQVGLQEEYVHYLTRLSTAADLLATPKVQLLQADWTTIRRDFPALNAAQVQQLLGEYQLGPGKSRPRGWFPPPEEVEPALRTADILLSFADHPPLSLPSTNFTFDLRNGPSSQLFYDYLDFIKRSSNSGFQNADWKTYKSSNNLQRPEPEVPSVIAPEVGSPEDLDDIDVPSVTVSPPTPMPQDGERSKQQFSFPATQKHHGEVERPKKVSVKSHIGMSDHKEKNTPKHETRQDRPVPAPRTPTRNSPDIVQRVTQPSRHYPRSPQPSPRGHKKEDLSEKARNPRAHGVPTSAAIPVTIPSRGRTSGGTTPTESPRESLSGYHVRSSSGGSSASSLSSFGTRDENQNMPNVTRKESDSYRNDGTRWVEVNGSGMVESIDGLSVLPENDKESIGIKTKDKHRETRASDKVKFMSHLQRNDLHRSDLPDDVETGSSSDRKLEGMRDGDDPQDDVFIVELEKKTSGIGLGLIDGLYTPLRSPGIYVRTLLQGGAAEKDGRLRLGDRILAVNGTSLVGADYQSAMQEIREAGDQLSFLVAKSDIHVAMKITASSC</sequence>
<dbReference type="Gene3D" id="2.30.42.10">
    <property type="match status" value="1"/>
</dbReference>
<dbReference type="SUPFAM" id="SSF49879">
    <property type="entry name" value="SMAD/FHA domain"/>
    <property type="match status" value="1"/>
</dbReference>
<dbReference type="OrthoDB" id="3908708at2759"/>
<dbReference type="Gene3D" id="2.60.200.20">
    <property type="match status" value="1"/>
</dbReference>
<dbReference type="PANTHER" id="PTHR16027:SF9">
    <property type="entry name" value="RAS-ASSOCIATING AND DILUTE DOMAIN-CONTAINING PROTEIN"/>
    <property type="match status" value="1"/>
</dbReference>
<dbReference type="InterPro" id="IPR036034">
    <property type="entry name" value="PDZ_sf"/>
</dbReference>
<dbReference type="SUPFAM" id="SSF54236">
    <property type="entry name" value="Ubiquitin-like"/>
    <property type="match status" value="1"/>
</dbReference>
<dbReference type="CDD" id="cd22712">
    <property type="entry name" value="FHA_RADIL-like"/>
    <property type="match status" value="1"/>
</dbReference>
<evidence type="ECO:0000313" key="6">
    <source>
        <dbReference type="Proteomes" id="UP000515163"/>
    </source>
</evidence>
<dbReference type="Proteomes" id="UP000515163">
    <property type="component" value="Unplaced"/>
</dbReference>
<dbReference type="InParanoid" id="A0A6P8H7T2"/>
<dbReference type="InterPro" id="IPR001478">
    <property type="entry name" value="PDZ"/>
</dbReference>
<dbReference type="SMART" id="SM00228">
    <property type="entry name" value="PDZ"/>
    <property type="match status" value="1"/>
</dbReference>
<feature type="compositionally biased region" description="Low complexity" evidence="2">
    <location>
        <begin position="238"/>
        <end position="258"/>
    </location>
</feature>
<gene>
    <name evidence="7" type="primary">LOC116286415</name>
</gene>
<dbReference type="GeneID" id="116286415"/>
<dbReference type="PROSITE" id="PS50106">
    <property type="entry name" value="PDZ"/>
    <property type="match status" value="1"/>
</dbReference>
<dbReference type="PROSITE" id="PS50200">
    <property type="entry name" value="RA"/>
    <property type="match status" value="2"/>
</dbReference>
<dbReference type="KEGG" id="aten:116286415"/>
<feature type="domain" description="PDZ" evidence="3">
    <location>
        <begin position="1431"/>
        <end position="1516"/>
    </location>
</feature>
<evidence type="ECO:0000256" key="1">
    <source>
        <dbReference type="ARBA" id="ARBA00022889"/>
    </source>
</evidence>
<feature type="domain" description="Ras-associating" evidence="4">
    <location>
        <begin position="344"/>
        <end position="463"/>
    </location>
</feature>
<dbReference type="Pfam" id="PF00498">
    <property type="entry name" value="FHA"/>
    <property type="match status" value="1"/>
</dbReference>
<feature type="compositionally biased region" description="Basic and acidic residues" evidence="2">
    <location>
        <begin position="1391"/>
        <end position="1402"/>
    </location>
</feature>
<feature type="compositionally biased region" description="Low complexity" evidence="2">
    <location>
        <begin position="202"/>
        <end position="228"/>
    </location>
</feature>
<dbReference type="Pfam" id="PF00595">
    <property type="entry name" value="PDZ"/>
    <property type="match status" value="1"/>
</dbReference>
<evidence type="ECO:0000259" key="5">
    <source>
        <dbReference type="PROSITE" id="PS51126"/>
    </source>
</evidence>
<organism evidence="6 7">
    <name type="scientific">Actinia tenebrosa</name>
    <name type="common">Australian red waratah sea anemone</name>
    <dbReference type="NCBI Taxonomy" id="6105"/>
    <lineage>
        <taxon>Eukaryota</taxon>
        <taxon>Metazoa</taxon>
        <taxon>Cnidaria</taxon>
        <taxon>Anthozoa</taxon>
        <taxon>Hexacorallia</taxon>
        <taxon>Actiniaria</taxon>
        <taxon>Actiniidae</taxon>
        <taxon>Actinia</taxon>
    </lineage>
</organism>
<feature type="compositionally biased region" description="Polar residues" evidence="2">
    <location>
        <begin position="1220"/>
        <end position="1235"/>
    </location>
</feature>
<feature type="region of interest" description="Disordered" evidence="2">
    <location>
        <begin position="1117"/>
        <end position="1340"/>
    </location>
</feature>
<dbReference type="Pfam" id="PF00788">
    <property type="entry name" value="RA"/>
    <property type="match status" value="2"/>
</dbReference>
<dbReference type="InterPro" id="IPR002710">
    <property type="entry name" value="Dilute_dom"/>
</dbReference>
<accession>A0A6P8H7T2</accession>
<dbReference type="InterPro" id="IPR029071">
    <property type="entry name" value="Ubiquitin-like_domsf"/>
</dbReference>
<dbReference type="PROSITE" id="PS51126">
    <property type="entry name" value="DILUTE"/>
    <property type="match status" value="1"/>
</dbReference>
<feature type="compositionally biased region" description="Polar residues" evidence="2">
    <location>
        <begin position="187"/>
        <end position="196"/>
    </location>
</feature>
<dbReference type="RefSeq" id="XP_031548792.1">
    <property type="nucleotide sequence ID" value="XM_031692932.1"/>
</dbReference>
<feature type="domain" description="Ras-associating" evidence="4">
    <location>
        <begin position="85"/>
        <end position="180"/>
    </location>
</feature>
<evidence type="ECO:0000259" key="3">
    <source>
        <dbReference type="PROSITE" id="PS50106"/>
    </source>
</evidence>
<dbReference type="SMART" id="SM00314">
    <property type="entry name" value="RA"/>
    <property type="match status" value="2"/>
</dbReference>
<feature type="compositionally biased region" description="Low complexity" evidence="2">
    <location>
        <begin position="1297"/>
        <end position="1317"/>
    </location>
</feature>
<dbReference type="Gene3D" id="3.10.20.90">
    <property type="entry name" value="Phosphatidylinositol 3-kinase Catalytic Subunit, Chain A, domain 1"/>
    <property type="match status" value="1"/>
</dbReference>
<feature type="compositionally biased region" description="Basic and acidic residues" evidence="2">
    <location>
        <begin position="1329"/>
        <end position="1340"/>
    </location>
</feature>
<feature type="compositionally biased region" description="Basic and acidic residues" evidence="2">
    <location>
        <begin position="1412"/>
        <end position="1423"/>
    </location>
</feature>
<dbReference type="SMART" id="SM01132">
    <property type="entry name" value="DIL"/>
    <property type="match status" value="1"/>
</dbReference>